<evidence type="ECO:0000256" key="2">
    <source>
        <dbReference type="ARBA" id="ARBA00022525"/>
    </source>
</evidence>
<accession>A0A5N5PP81</accession>
<feature type="domain" description="VWA7 Ig-like" evidence="7">
    <location>
        <begin position="708"/>
        <end position="808"/>
    </location>
</feature>
<dbReference type="Proteomes" id="UP000327468">
    <property type="component" value="Chromosome 3"/>
</dbReference>
<protein>
    <recommendedName>
        <fullName evidence="12">VWFA domain-containing protein</fullName>
    </recommendedName>
</protein>
<dbReference type="SUPFAM" id="SSF53300">
    <property type="entry name" value="vWA-like"/>
    <property type="match status" value="1"/>
</dbReference>
<dbReference type="Pfam" id="PF23619">
    <property type="entry name" value="Ig_VWA7"/>
    <property type="match status" value="1"/>
</dbReference>
<evidence type="ECO:0000259" key="7">
    <source>
        <dbReference type="Pfam" id="PF23619"/>
    </source>
</evidence>
<dbReference type="Gene3D" id="3.40.50.410">
    <property type="entry name" value="von Willebrand factor, type A domain"/>
    <property type="match status" value="1"/>
</dbReference>
<evidence type="ECO:0000313" key="11">
    <source>
        <dbReference type="Proteomes" id="UP000327468"/>
    </source>
</evidence>
<dbReference type="InterPro" id="IPR056475">
    <property type="entry name" value="GBD_Hemicentin/VWA7"/>
</dbReference>
<keyword evidence="4" id="KW-0325">Glycoprotein</keyword>
<keyword evidence="5" id="KW-1133">Transmembrane helix</keyword>
<keyword evidence="11" id="KW-1185">Reference proteome</keyword>
<dbReference type="InterPro" id="IPR056862">
    <property type="entry name" value="VWA7_N"/>
</dbReference>
<comment type="caution">
    <text evidence="10">The sequence shown here is derived from an EMBL/GenBank/DDBJ whole genome shotgun (WGS) entry which is preliminary data.</text>
</comment>
<sequence>MMIFTNLLIKTLIYPNLIMILMASQTLAFIPSWSKPKTHQDITRDAILQTTADICRSRALQEGGSFILPDPLTVESVAEACHSSDSAKDFQSSINKINHHNAWVDFWHFFSARYHFDNEEFLSGRDLITKGLGTVKDSVNKQRYQAAREALGKILHTLQDFYSHSNWIELGKTEPYANLIKPDTPISNIADSKTCGICNGDVCVGNILDEVIAQQQLTSGYFGLFKPKGKCSHGGTFDLSSWGQGGINKDSSDSSHGYLHNLAASVATAATRELLQDIRAAVGDSEFLRLMGLSQTSVLCFVIDTTGSMSDDIAEVRRVTSSIIDNKTGTAAQPSEYILVPFNDPDYGPLIRTTDPNVFKQHLSALTATGGGDAPEMCLSALQLALTGSPPQTEVFVFTDADAKDAWLKSTVKALIEITKSKVNFMLTNAIGSWRRRRSAGAIDGQQQFSTRLFNPLNQVYHDLAQASGGQAIEVTKVTLAQATDIIAVTSRSTLVTLFQAIRNPAKAENFSVFVDSSVQNLTIYITGNSPNYLLTSPSGVSQSSTELNGELGLIQRVGNFHTVQPNISEQTGLWHFSINSTQPYTIKVVGQSEVSFLSDFVELSQGPHPSYAVLNSRPTTKTNVTVLVTMIGGSSVKLTELSLVEASSSNSLNGTLEDVGSGQYLVTFNTIPAGEFTVRVVGQIGSSRSSDNTFQRQSPTQFQASTVTVTTEPVGTAEPGKQLTLPFTVATNGSGGSFNIRVSNDRNFDTLFNKSLTLESGGSANGTVTLTVPENTSSGTDVTVTIQADAPDGSDSNYAVLRLAVIAPRTDITPPLCEAVSINANCSGNCSFSSWYLTANVTDGNGTGIQSVRVLQGNGNLSTTTVLSDTGVNVTVVIYNSSCCSSDLELVAVDAVGNVATCFKSDPLSHPSPQRRSTLLPRASVIHIISSKIMCKIKWQ</sequence>
<keyword evidence="2" id="KW-0964">Secreted</keyword>
<dbReference type="PANTHER" id="PTHR14905:SF18">
    <property type="entry name" value="VON WILLEBRAND FACTOR A DOMAIN-CONTAINING 10, TANDEM DUPLICATE 1-RELATED"/>
    <property type="match status" value="1"/>
</dbReference>
<dbReference type="Pfam" id="PF23560">
    <property type="entry name" value="GBD_Hemicentin"/>
    <property type="match status" value="1"/>
</dbReference>
<feature type="domain" description="VWA7 N-terminal" evidence="9">
    <location>
        <begin position="72"/>
        <end position="288"/>
    </location>
</feature>
<dbReference type="PANTHER" id="PTHR14905">
    <property type="entry name" value="NG37"/>
    <property type="match status" value="1"/>
</dbReference>
<dbReference type="InterPro" id="IPR057615">
    <property type="entry name" value="Ig_VWA7"/>
</dbReference>
<proteinExistence type="predicted"/>
<feature type="domain" description="Hemicentin/VWA7 galactose-binding" evidence="6">
    <location>
        <begin position="496"/>
        <end position="594"/>
    </location>
</feature>
<feature type="transmembrane region" description="Helical" evidence="5">
    <location>
        <begin position="12"/>
        <end position="33"/>
    </location>
</feature>
<evidence type="ECO:0000256" key="3">
    <source>
        <dbReference type="ARBA" id="ARBA00022729"/>
    </source>
</evidence>
<dbReference type="AlphaFoldDB" id="A0A5N5PP81"/>
<keyword evidence="5" id="KW-0472">Membrane</keyword>
<keyword evidence="5" id="KW-0812">Transmembrane</keyword>
<evidence type="ECO:0000259" key="9">
    <source>
        <dbReference type="Pfam" id="PF25107"/>
    </source>
</evidence>
<evidence type="ECO:0000256" key="5">
    <source>
        <dbReference type="SAM" id="Phobius"/>
    </source>
</evidence>
<keyword evidence="3" id="KW-0732">Signal</keyword>
<reference evidence="10 11" key="1">
    <citation type="submission" date="2019-06" db="EMBL/GenBank/DDBJ databases">
        <title>A chromosome-scale genome assembly of the striped catfish, Pangasianodon hypophthalmus.</title>
        <authorList>
            <person name="Wen M."/>
            <person name="Zahm M."/>
            <person name="Roques C."/>
            <person name="Cabau C."/>
            <person name="Klopp C."/>
            <person name="Donnadieu C."/>
            <person name="Jouanno E."/>
            <person name="Avarre J.-C."/>
            <person name="Campet M."/>
            <person name="Ha T.T.T."/>
            <person name="Dugue R."/>
            <person name="Lampietro C."/>
            <person name="Louis A."/>
            <person name="Herpin A."/>
            <person name="Echchiki A."/>
            <person name="Berthelot C."/>
            <person name="Parey E."/>
            <person name="Roest-Crollius H."/>
            <person name="Braasch I."/>
            <person name="Postlethwait J."/>
            <person name="Bobe J."/>
            <person name="Montfort J."/>
            <person name="Bouchez O."/>
            <person name="Begum T."/>
            <person name="Schartl M."/>
            <person name="Guiguen Y."/>
        </authorList>
    </citation>
    <scope>NUCLEOTIDE SEQUENCE [LARGE SCALE GENOMIC DNA]</scope>
    <source>
        <strain evidence="10 11">Indonesia</strain>
        <tissue evidence="10">Blood</tissue>
    </source>
</reference>
<dbReference type="InterPro" id="IPR052577">
    <property type="entry name" value="VWA7"/>
</dbReference>
<feature type="domain" description="Hemicentin-1-like von Willebrand factor A" evidence="8">
    <location>
        <begin position="299"/>
        <end position="477"/>
    </location>
</feature>
<comment type="subcellular location">
    <subcellularLocation>
        <location evidence="1">Secreted</location>
    </subcellularLocation>
</comment>
<dbReference type="Pfam" id="PF25106">
    <property type="entry name" value="VWA_4"/>
    <property type="match status" value="1"/>
</dbReference>
<dbReference type="Pfam" id="PF25107">
    <property type="entry name" value="VWA7_N"/>
    <property type="match status" value="1"/>
</dbReference>
<dbReference type="InterPro" id="IPR036465">
    <property type="entry name" value="vWFA_dom_sf"/>
</dbReference>
<dbReference type="InterPro" id="IPR056861">
    <property type="entry name" value="HMCN1-like_VWA"/>
</dbReference>
<evidence type="ECO:0000256" key="1">
    <source>
        <dbReference type="ARBA" id="ARBA00004613"/>
    </source>
</evidence>
<evidence type="ECO:0008006" key="12">
    <source>
        <dbReference type="Google" id="ProtNLM"/>
    </source>
</evidence>
<organism evidence="10 11">
    <name type="scientific">Pangasianodon hypophthalmus</name>
    <name type="common">Striped catfish</name>
    <name type="synonym">Helicophagus hypophthalmus</name>
    <dbReference type="NCBI Taxonomy" id="310915"/>
    <lineage>
        <taxon>Eukaryota</taxon>
        <taxon>Metazoa</taxon>
        <taxon>Chordata</taxon>
        <taxon>Craniata</taxon>
        <taxon>Vertebrata</taxon>
        <taxon>Euteleostomi</taxon>
        <taxon>Actinopterygii</taxon>
        <taxon>Neopterygii</taxon>
        <taxon>Teleostei</taxon>
        <taxon>Ostariophysi</taxon>
        <taxon>Siluriformes</taxon>
        <taxon>Pangasiidae</taxon>
        <taxon>Pangasianodon</taxon>
    </lineage>
</organism>
<gene>
    <name evidence="10" type="ORF">PHYPO_G00175120</name>
</gene>
<name>A0A5N5PP81_PANHP</name>
<dbReference type="EMBL" id="VFJC01000004">
    <property type="protein sequence ID" value="KAB5581392.1"/>
    <property type="molecule type" value="Genomic_DNA"/>
</dbReference>
<evidence type="ECO:0000259" key="6">
    <source>
        <dbReference type="Pfam" id="PF23560"/>
    </source>
</evidence>
<evidence type="ECO:0000259" key="8">
    <source>
        <dbReference type="Pfam" id="PF25106"/>
    </source>
</evidence>
<evidence type="ECO:0000313" key="10">
    <source>
        <dbReference type="EMBL" id="KAB5581392.1"/>
    </source>
</evidence>
<evidence type="ECO:0000256" key="4">
    <source>
        <dbReference type="ARBA" id="ARBA00023180"/>
    </source>
</evidence>
<dbReference type="GO" id="GO:0005576">
    <property type="term" value="C:extracellular region"/>
    <property type="evidence" value="ECO:0007669"/>
    <property type="project" value="UniProtKB-SubCell"/>
</dbReference>